<sequence length="153" mass="16722">MTQTGSMTDPDPHLIDPALLPTPFTAAEIRDAIGNGTTIHLLLEGPDGPLGEHVNRYHDVDDEGATLDRWSVEDPKAVVSNRVTWLELQGHSAFDPETTSVSTVSLTTPLGALTCRRYDTVDGVFWFSVDHPGMPVQFESDGLRTTVLSIEQH</sequence>
<dbReference type="EMBL" id="CP031422">
    <property type="protein sequence ID" value="AZS39082.1"/>
    <property type="molecule type" value="Genomic_DNA"/>
</dbReference>
<evidence type="ECO:0000313" key="1">
    <source>
        <dbReference type="EMBL" id="AZS39082.1"/>
    </source>
</evidence>
<organism evidence="1 2">
    <name type="scientific">Microbacterium oxydans</name>
    <dbReference type="NCBI Taxonomy" id="82380"/>
    <lineage>
        <taxon>Bacteria</taxon>
        <taxon>Bacillati</taxon>
        <taxon>Actinomycetota</taxon>
        <taxon>Actinomycetes</taxon>
        <taxon>Micrococcales</taxon>
        <taxon>Microbacteriaceae</taxon>
        <taxon>Microbacterium</taxon>
    </lineage>
</organism>
<evidence type="ECO:0000313" key="2">
    <source>
        <dbReference type="Proteomes" id="UP000274841"/>
    </source>
</evidence>
<reference evidence="1 2" key="1">
    <citation type="submission" date="2018-08" db="EMBL/GenBank/DDBJ databases">
        <title>Microbacterium oxydans strain HG3.</title>
        <authorList>
            <person name="ORTET P."/>
        </authorList>
    </citation>
    <scope>NUCLEOTIDE SEQUENCE [LARGE SCALE GENOMIC DNA]</scope>
    <source>
        <strain evidence="1 2">HG3</strain>
    </source>
</reference>
<dbReference type="AlphaFoldDB" id="A0A3Q9J6V5"/>
<name>A0A3Q9J6V5_9MICO</name>
<dbReference type="KEGG" id="moy:CVS54_00382"/>
<protein>
    <submittedName>
        <fullName evidence="1">Uncharacterized protein</fullName>
    </submittedName>
</protein>
<gene>
    <name evidence="1" type="ORF">CVS54_00382</name>
</gene>
<dbReference type="Proteomes" id="UP000274841">
    <property type="component" value="Chromosome"/>
</dbReference>
<accession>A0A3Q9J6V5</accession>
<proteinExistence type="predicted"/>